<feature type="domain" description="Glucose-methanol-choline oxidoreductase C-terminal" evidence="2">
    <location>
        <begin position="20"/>
        <end position="97"/>
    </location>
</feature>
<dbReference type="PANTHER" id="PTHR11552">
    <property type="entry name" value="GLUCOSE-METHANOL-CHOLINE GMC OXIDOREDUCTASE"/>
    <property type="match status" value="1"/>
</dbReference>
<reference evidence="3" key="1">
    <citation type="submission" date="2021-02" db="EMBL/GenBank/DDBJ databases">
        <authorList>
            <person name="Dougan E. K."/>
            <person name="Rhodes N."/>
            <person name="Thang M."/>
            <person name="Chan C."/>
        </authorList>
    </citation>
    <scope>NUCLEOTIDE SEQUENCE</scope>
</reference>
<dbReference type="InterPro" id="IPR036188">
    <property type="entry name" value="FAD/NAD-bd_sf"/>
</dbReference>
<dbReference type="GO" id="GO:0050660">
    <property type="term" value="F:flavin adenine dinucleotide binding"/>
    <property type="evidence" value="ECO:0007669"/>
    <property type="project" value="InterPro"/>
</dbReference>
<evidence type="ECO:0000259" key="2">
    <source>
        <dbReference type="Pfam" id="PF05199"/>
    </source>
</evidence>
<comment type="caution">
    <text evidence="3">The sequence shown here is derived from an EMBL/GenBank/DDBJ whole genome shotgun (WGS) entry which is preliminary data.</text>
</comment>
<proteinExistence type="inferred from homology"/>
<gene>
    <name evidence="3" type="ORF">PGLA2088_LOCUS45109</name>
</gene>
<comment type="similarity">
    <text evidence="1">Belongs to the GMC oxidoreductase family.</text>
</comment>
<dbReference type="GO" id="GO:0016614">
    <property type="term" value="F:oxidoreductase activity, acting on CH-OH group of donors"/>
    <property type="evidence" value="ECO:0007669"/>
    <property type="project" value="InterPro"/>
</dbReference>
<dbReference type="InterPro" id="IPR012132">
    <property type="entry name" value="GMC_OxRdtase"/>
</dbReference>
<name>A0A813LM09_POLGL</name>
<dbReference type="Gene3D" id="3.30.560.10">
    <property type="entry name" value="Glucose Oxidase, domain 3"/>
    <property type="match status" value="1"/>
</dbReference>
<evidence type="ECO:0000256" key="1">
    <source>
        <dbReference type="ARBA" id="ARBA00010790"/>
    </source>
</evidence>
<dbReference type="Pfam" id="PF05199">
    <property type="entry name" value="GMC_oxred_C"/>
    <property type="match status" value="1"/>
</dbReference>
<accession>A0A813LM09</accession>
<dbReference type="EMBL" id="CAJNNW010035547">
    <property type="protein sequence ID" value="CAE8728412.1"/>
    <property type="molecule type" value="Genomic_DNA"/>
</dbReference>
<dbReference type="Proteomes" id="UP000626109">
    <property type="component" value="Unassembled WGS sequence"/>
</dbReference>
<protein>
    <recommendedName>
        <fullName evidence="2">Glucose-methanol-choline oxidoreductase C-terminal domain-containing protein</fullName>
    </recommendedName>
</protein>
<dbReference type="Gene3D" id="3.50.50.60">
    <property type="entry name" value="FAD/NAD(P)-binding domain"/>
    <property type="match status" value="1"/>
</dbReference>
<dbReference type="SUPFAM" id="SSF51905">
    <property type="entry name" value="FAD/NAD(P)-binding domain"/>
    <property type="match status" value="1"/>
</dbReference>
<evidence type="ECO:0000313" key="4">
    <source>
        <dbReference type="Proteomes" id="UP000626109"/>
    </source>
</evidence>
<sequence length="109" mass="11681">MAAQAMAAHEPTLLQVEALAAQFGVDSDEYWRQYVKRFGVVVYHPTGTCRMGRPGSRGAVVDPALRVIGVKGLRVADASVMPDITSGNTQVPTAAIGVQMASFLRAQYM</sequence>
<evidence type="ECO:0000313" key="3">
    <source>
        <dbReference type="EMBL" id="CAE8728412.1"/>
    </source>
</evidence>
<dbReference type="PANTHER" id="PTHR11552:SF147">
    <property type="entry name" value="CHOLINE DEHYDROGENASE, MITOCHONDRIAL"/>
    <property type="match status" value="1"/>
</dbReference>
<dbReference type="InterPro" id="IPR007867">
    <property type="entry name" value="GMC_OxRtase_C"/>
</dbReference>
<dbReference type="AlphaFoldDB" id="A0A813LM09"/>
<organism evidence="3 4">
    <name type="scientific">Polarella glacialis</name>
    <name type="common">Dinoflagellate</name>
    <dbReference type="NCBI Taxonomy" id="89957"/>
    <lineage>
        <taxon>Eukaryota</taxon>
        <taxon>Sar</taxon>
        <taxon>Alveolata</taxon>
        <taxon>Dinophyceae</taxon>
        <taxon>Suessiales</taxon>
        <taxon>Suessiaceae</taxon>
        <taxon>Polarella</taxon>
    </lineage>
</organism>